<evidence type="ECO:0000256" key="1">
    <source>
        <dbReference type="SAM" id="MobiDB-lite"/>
    </source>
</evidence>
<dbReference type="InterPro" id="IPR047111">
    <property type="entry name" value="YbaP-like"/>
</dbReference>
<evidence type="ECO:0000313" key="3">
    <source>
        <dbReference type="Proteomes" id="UP000199729"/>
    </source>
</evidence>
<dbReference type="InterPro" id="IPR002816">
    <property type="entry name" value="TraB/PrgY/GumN_fam"/>
</dbReference>
<proteinExistence type="predicted"/>
<protein>
    <submittedName>
        <fullName evidence="2">GumN family protein</fullName>
    </submittedName>
</protein>
<dbReference type="PANTHER" id="PTHR40590:SF1">
    <property type="entry name" value="CYTOPLASMIC PROTEIN"/>
    <property type="match status" value="1"/>
</dbReference>
<gene>
    <name evidence="2" type="ORF">VITFI_CDS1397</name>
</gene>
<dbReference type="AlphaFoldDB" id="A0A221KDX2"/>
<dbReference type="EMBL" id="CP022423">
    <property type="protein sequence ID" value="ASM77175.1"/>
    <property type="molecule type" value="Genomic_DNA"/>
</dbReference>
<keyword evidence="3" id="KW-1185">Reference proteome</keyword>
<dbReference type="KEGG" id="vff:VITFI_CDS1397"/>
<accession>A0A221KDX2</accession>
<sequence>MLSGLLAGALHVHAEPALDTPDCPPAPAPLTEPEVQAGWRQAVDRGLLWQLDKDGRRSWLYGTIHAAQRDWMFPGPQVRAALAQAQRVALELDPLDERTQRQLQRLMSVPADAPALPAALQQRLAQRATQECAGSMLTGLRPEFQLTLLNLLALRREGMDPAYGIDGFLAGLARGLNKRIDALETPAQQVQALLAPDATQRQHAVAHALDDLDNGALRRQGRRLGEAWARSDLDALSRYAEWCECLDTPAERAALHRLLDARHPAMVQRIAAWHDAGLSVFVAVGSLHLTGPQGLPALLAARGFRVTQLVPVPPPSAQSSLEPVPSPMPEPGDRP</sequence>
<dbReference type="CDD" id="cd14789">
    <property type="entry name" value="Tiki"/>
    <property type="match status" value="1"/>
</dbReference>
<name>A0A221KDX2_VITFI</name>
<reference evidence="2 3" key="1">
    <citation type="submission" date="2017-07" db="EMBL/GenBank/DDBJ databases">
        <title>Complete Genome Sequence of the cosmetic ferment Vitreoscilla filiformis (ATCC15551).</title>
        <authorList>
            <person name="Contreras S."/>
            <person name="Sagory-Zalkind P."/>
            <person name="Blanquart H."/>
            <person name="Iltis A."/>
            <person name="Morand S.C."/>
        </authorList>
    </citation>
    <scope>NUCLEOTIDE SEQUENCE [LARGE SCALE GENOMIC DNA]</scope>
    <source>
        <strain evidence="2 3">ATCC 15551</strain>
    </source>
</reference>
<dbReference type="Proteomes" id="UP000199729">
    <property type="component" value="Chromosome"/>
</dbReference>
<evidence type="ECO:0000313" key="2">
    <source>
        <dbReference type="EMBL" id="ASM77175.1"/>
    </source>
</evidence>
<dbReference type="PANTHER" id="PTHR40590">
    <property type="entry name" value="CYTOPLASMIC PROTEIN-RELATED"/>
    <property type="match status" value="1"/>
</dbReference>
<feature type="region of interest" description="Disordered" evidence="1">
    <location>
        <begin position="311"/>
        <end position="335"/>
    </location>
</feature>
<organism evidence="2 3">
    <name type="scientific">Vitreoscilla filiformis</name>
    <dbReference type="NCBI Taxonomy" id="63"/>
    <lineage>
        <taxon>Bacteria</taxon>
        <taxon>Pseudomonadati</taxon>
        <taxon>Pseudomonadota</taxon>
        <taxon>Betaproteobacteria</taxon>
        <taxon>Neisseriales</taxon>
        <taxon>Neisseriaceae</taxon>
        <taxon>Vitreoscilla</taxon>
    </lineage>
</organism>
<feature type="compositionally biased region" description="Pro residues" evidence="1">
    <location>
        <begin position="324"/>
        <end position="335"/>
    </location>
</feature>
<dbReference type="Pfam" id="PF01963">
    <property type="entry name" value="TraB_PrgY_gumN"/>
    <property type="match status" value="1"/>
</dbReference>